<dbReference type="InterPro" id="IPR001737">
    <property type="entry name" value="KsgA/Erm"/>
</dbReference>
<dbReference type="NCBIfam" id="TIGR00755">
    <property type="entry name" value="ksgA"/>
    <property type="match status" value="1"/>
</dbReference>
<dbReference type="Proteomes" id="UP000294321">
    <property type="component" value="Chromosome"/>
</dbReference>
<comment type="catalytic activity">
    <reaction evidence="8">
        <text>adenosine(1518)/adenosine(1519) in 16S rRNA + 4 S-adenosyl-L-methionine = N(6)-dimethyladenosine(1518)/N(6)-dimethyladenosine(1519) in 16S rRNA + 4 S-adenosyl-L-homocysteine + 4 H(+)</text>
        <dbReference type="Rhea" id="RHEA:19609"/>
        <dbReference type="Rhea" id="RHEA-COMP:10232"/>
        <dbReference type="Rhea" id="RHEA-COMP:10233"/>
        <dbReference type="ChEBI" id="CHEBI:15378"/>
        <dbReference type="ChEBI" id="CHEBI:57856"/>
        <dbReference type="ChEBI" id="CHEBI:59789"/>
        <dbReference type="ChEBI" id="CHEBI:74411"/>
        <dbReference type="ChEBI" id="CHEBI:74493"/>
        <dbReference type="EC" id="2.1.1.182"/>
    </reaction>
</comment>
<sequence length="293" mass="32777">MNNIPAIATPSRTSGILNRHHLKAKHSLGQNFLIDLNVLREIMDAANLTADDDVIEIGPGIGGLTEQLAQRAHKVIAFEIDSHLIPILHETLSQYHNVKIINQDILKANLPKIIKNDFDSSRKVKIVANLPYYITTPIIVELMKSNARFSSIAVTMQKEVAERVSAKPGSKTFGAISVLIQYLNNVKITNLIPKTAFYPSPKVTSAIVRLTRRHDVKTKVFEDDAFAGFVRGCFAHRRKTFQNNLKSLFGKDARPVIKKVLTQEKVNPMLRPEKLSVETYVKLANAFHQVGLL</sequence>
<evidence type="ECO:0000256" key="7">
    <source>
        <dbReference type="ARBA" id="ARBA00049167"/>
    </source>
</evidence>
<dbReference type="Gene3D" id="1.10.8.100">
    <property type="entry name" value="Ribosomal RNA adenine dimethylase-like, domain 2"/>
    <property type="match status" value="1"/>
</dbReference>
<feature type="binding site" evidence="8 9">
    <location>
        <position position="33"/>
    </location>
    <ligand>
        <name>S-adenosyl-L-methionine</name>
        <dbReference type="ChEBI" id="CHEBI:59789"/>
    </ligand>
</feature>
<gene>
    <name evidence="8 11" type="primary">rsmA</name>
    <name evidence="8" type="synonym">ksgA</name>
    <name evidence="11" type="ORF">ELX58_07245</name>
</gene>
<evidence type="ECO:0000259" key="10">
    <source>
        <dbReference type="SMART" id="SM00650"/>
    </source>
</evidence>
<comment type="function">
    <text evidence="8">Specifically dimethylates two adjacent adenosines (A1518 and A1519) in the loop of a conserved hairpin near the 3'-end of 16S rRNA in the 30S particle. May play a critical role in biogenesis of 30S subunits.</text>
</comment>
<dbReference type="KEGG" id="lji:ELX58_07245"/>
<dbReference type="GO" id="GO:0005829">
    <property type="term" value="C:cytosol"/>
    <property type="evidence" value="ECO:0007669"/>
    <property type="project" value="TreeGrafter"/>
</dbReference>
<evidence type="ECO:0000313" key="12">
    <source>
        <dbReference type="Proteomes" id="UP000294321"/>
    </source>
</evidence>
<dbReference type="SMART" id="SM00650">
    <property type="entry name" value="rADc"/>
    <property type="match status" value="1"/>
</dbReference>
<evidence type="ECO:0000256" key="2">
    <source>
        <dbReference type="ARBA" id="ARBA00022552"/>
    </source>
</evidence>
<dbReference type="InterPro" id="IPR020598">
    <property type="entry name" value="rRNA_Ade_methylase_Trfase_N"/>
</dbReference>
<protein>
    <recommendedName>
        <fullName evidence="8">Ribosomal RNA small subunit methyltransferase A</fullName>
        <ecNumber evidence="8">2.1.1.182</ecNumber>
    </recommendedName>
    <alternativeName>
        <fullName evidence="8">16S rRNA (adenine(1518)-N(6)/adenine(1519)-N(6))-dimethyltransferase</fullName>
    </alternativeName>
    <alternativeName>
        <fullName evidence="8">16S rRNA dimethyladenosine transferase</fullName>
    </alternativeName>
    <alternativeName>
        <fullName evidence="8">16S rRNA dimethylase</fullName>
    </alternativeName>
    <alternativeName>
        <fullName evidence="8">S-adenosylmethionine-6-N', N'-adenosyl(rRNA) dimethyltransferase</fullName>
    </alternativeName>
</protein>
<keyword evidence="3 8" id="KW-0489">Methyltransferase</keyword>
<dbReference type="SUPFAM" id="SSF53335">
    <property type="entry name" value="S-adenosyl-L-methionine-dependent methyltransferases"/>
    <property type="match status" value="1"/>
</dbReference>
<evidence type="ECO:0000256" key="6">
    <source>
        <dbReference type="ARBA" id="ARBA00022884"/>
    </source>
</evidence>
<feature type="binding site" evidence="8 9">
    <location>
        <position position="58"/>
    </location>
    <ligand>
        <name>S-adenosyl-L-methionine</name>
        <dbReference type="ChEBI" id="CHEBI:59789"/>
    </ligand>
</feature>
<feature type="binding site" evidence="8 9">
    <location>
        <position position="31"/>
    </location>
    <ligand>
        <name>S-adenosyl-L-methionine</name>
        <dbReference type="ChEBI" id="CHEBI:59789"/>
    </ligand>
</feature>
<proteinExistence type="inferred from homology"/>
<evidence type="ECO:0000256" key="5">
    <source>
        <dbReference type="ARBA" id="ARBA00022691"/>
    </source>
</evidence>
<feature type="domain" description="Ribosomal RNA adenine methylase transferase N-terminal" evidence="10">
    <location>
        <begin position="38"/>
        <end position="214"/>
    </location>
</feature>
<feature type="binding site" evidence="8 9">
    <location>
        <position position="129"/>
    </location>
    <ligand>
        <name>S-adenosyl-L-methionine</name>
        <dbReference type="ChEBI" id="CHEBI:59789"/>
    </ligand>
</feature>
<dbReference type="InterPro" id="IPR023165">
    <property type="entry name" value="rRNA_Ade_diMease-like_C"/>
</dbReference>
<keyword evidence="5 8" id="KW-0949">S-adenosyl-L-methionine</keyword>
<keyword evidence="2 8" id="KW-0698">rRNA processing</keyword>
<dbReference type="PROSITE" id="PS01131">
    <property type="entry name" value="RRNA_A_DIMETH"/>
    <property type="match status" value="1"/>
</dbReference>
<dbReference type="HAMAP" id="MF_00607">
    <property type="entry name" value="16SrRNA_methyltr_A"/>
    <property type="match status" value="1"/>
</dbReference>
<dbReference type="CDD" id="cd02440">
    <property type="entry name" value="AdoMet_MTases"/>
    <property type="match status" value="1"/>
</dbReference>
<dbReference type="PROSITE" id="PS51689">
    <property type="entry name" value="SAM_RNA_A_N6_MT"/>
    <property type="match status" value="1"/>
</dbReference>
<dbReference type="PANTHER" id="PTHR11727">
    <property type="entry name" value="DIMETHYLADENOSINE TRANSFERASE"/>
    <property type="match status" value="1"/>
</dbReference>
<keyword evidence="1 8" id="KW-0963">Cytoplasm</keyword>
<dbReference type="Gene3D" id="3.40.50.150">
    <property type="entry name" value="Vaccinia Virus protein VP39"/>
    <property type="match status" value="1"/>
</dbReference>
<comment type="similarity">
    <text evidence="8">Belongs to the class I-like SAM-binding methyltransferase superfamily. rRNA adenine N(6)-methyltransferase family. RsmA subfamily.</text>
</comment>
<feature type="binding site" evidence="8 9">
    <location>
        <position position="104"/>
    </location>
    <ligand>
        <name>S-adenosyl-L-methionine</name>
        <dbReference type="ChEBI" id="CHEBI:59789"/>
    </ligand>
</feature>
<dbReference type="OrthoDB" id="9814755at2"/>
<dbReference type="AlphaFoldDB" id="A0A4P6ZMN1"/>
<keyword evidence="6 8" id="KW-0694">RNA-binding</keyword>
<accession>A0A4P6ZMN1</accession>
<comment type="catalytic activity">
    <reaction evidence="7">
        <text>adenosine(2085) in 23S rRNA + 2 S-adenosyl-L-methionine = N(6)-dimethyladenosine(2085) in 23S rRNA + 2 S-adenosyl-L-homocysteine + 2 H(+)</text>
        <dbReference type="Rhea" id="RHEA:42784"/>
        <dbReference type="Rhea" id="RHEA-COMP:10237"/>
        <dbReference type="Rhea" id="RHEA-COMP:10238"/>
        <dbReference type="ChEBI" id="CHEBI:15378"/>
        <dbReference type="ChEBI" id="CHEBI:57856"/>
        <dbReference type="ChEBI" id="CHEBI:59789"/>
        <dbReference type="ChEBI" id="CHEBI:74411"/>
        <dbReference type="ChEBI" id="CHEBI:74493"/>
        <dbReference type="EC" id="2.1.1.184"/>
    </reaction>
</comment>
<keyword evidence="4 8" id="KW-0808">Transferase</keyword>
<name>A0A4P6ZMN1_9LACO</name>
<evidence type="ECO:0000256" key="4">
    <source>
        <dbReference type="ARBA" id="ARBA00022679"/>
    </source>
</evidence>
<evidence type="ECO:0000256" key="9">
    <source>
        <dbReference type="PROSITE-ProRule" id="PRU01026"/>
    </source>
</evidence>
<keyword evidence="12" id="KW-1185">Reference proteome</keyword>
<dbReference type="InterPro" id="IPR029063">
    <property type="entry name" value="SAM-dependent_MTases_sf"/>
</dbReference>
<dbReference type="InterPro" id="IPR011530">
    <property type="entry name" value="rRNA_adenine_dimethylase"/>
</dbReference>
<dbReference type="EMBL" id="CP034726">
    <property type="protein sequence ID" value="QBP18883.1"/>
    <property type="molecule type" value="Genomic_DNA"/>
</dbReference>
<dbReference type="GO" id="GO:0003723">
    <property type="term" value="F:RNA binding"/>
    <property type="evidence" value="ECO:0007669"/>
    <property type="project" value="UniProtKB-UniRule"/>
</dbReference>
<dbReference type="InterPro" id="IPR020596">
    <property type="entry name" value="rRNA_Ade_Mease_Trfase_CS"/>
</dbReference>
<evidence type="ECO:0000256" key="3">
    <source>
        <dbReference type="ARBA" id="ARBA00022603"/>
    </source>
</evidence>
<evidence type="ECO:0000313" key="11">
    <source>
        <dbReference type="EMBL" id="QBP18883.1"/>
    </source>
</evidence>
<reference evidence="12" key="1">
    <citation type="submission" date="2018-12" db="EMBL/GenBank/DDBJ databases">
        <title>A new species of lactobacillus.</title>
        <authorList>
            <person name="Jian Y."/>
            <person name="Xin L."/>
            <person name="Hong Z.J."/>
            <person name="Ming L.Z."/>
            <person name="Hong X.Z."/>
        </authorList>
    </citation>
    <scope>NUCLEOTIDE SEQUENCE [LARGE SCALE GENOMIC DNA]</scope>
    <source>
        <strain evidence="12">HSLZ-75</strain>
    </source>
</reference>
<organism evidence="11 12">
    <name type="scientific">Acetilactobacillus jinshanensis</name>
    <dbReference type="NCBI Taxonomy" id="1720083"/>
    <lineage>
        <taxon>Bacteria</taxon>
        <taxon>Bacillati</taxon>
        <taxon>Bacillota</taxon>
        <taxon>Bacilli</taxon>
        <taxon>Lactobacillales</taxon>
        <taxon>Lactobacillaceae</taxon>
        <taxon>Acetilactobacillus</taxon>
    </lineage>
</organism>
<dbReference type="RefSeq" id="WP_133442441.1">
    <property type="nucleotide sequence ID" value="NZ_CP034726.1"/>
</dbReference>
<dbReference type="PANTHER" id="PTHR11727:SF7">
    <property type="entry name" value="DIMETHYLADENOSINE TRANSFERASE-RELATED"/>
    <property type="match status" value="1"/>
</dbReference>
<evidence type="ECO:0000256" key="8">
    <source>
        <dbReference type="HAMAP-Rule" id="MF_00607"/>
    </source>
</evidence>
<evidence type="ECO:0000256" key="1">
    <source>
        <dbReference type="ARBA" id="ARBA00022490"/>
    </source>
</evidence>
<dbReference type="GO" id="GO:0052910">
    <property type="term" value="F:23S rRNA (adenine(2085)-N(6))-dimethyltransferase activity"/>
    <property type="evidence" value="ECO:0007669"/>
    <property type="project" value="UniProtKB-EC"/>
</dbReference>
<dbReference type="Pfam" id="PF00398">
    <property type="entry name" value="RrnaAD"/>
    <property type="match status" value="1"/>
</dbReference>
<feature type="binding site" evidence="8 9">
    <location>
        <position position="79"/>
    </location>
    <ligand>
        <name>S-adenosyl-L-methionine</name>
        <dbReference type="ChEBI" id="CHEBI:59789"/>
    </ligand>
</feature>
<dbReference type="FunFam" id="3.40.50.150:FF:000023">
    <property type="entry name" value="Ribosomal RNA small subunit methyltransferase A"/>
    <property type="match status" value="1"/>
</dbReference>
<comment type="subcellular location">
    <subcellularLocation>
        <location evidence="8">Cytoplasm</location>
    </subcellularLocation>
</comment>
<dbReference type="EC" id="2.1.1.182" evidence="8"/>
<dbReference type="GO" id="GO:0052908">
    <property type="term" value="F:16S rRNA (adenine(1518)-N(6)/adenine(1519)-N(6))-dimethyltransferase activity"/>
    <property type="evidence" value="ECO:0007669"/>
    <property type="project" value="UniProtKB-EC"/>
</dbReference>